<sequence>MPKTIAYAGALAAALLVASAGTAAAQSSELFGSVTESVSGTGSSGLVSGSSDMEGDYLGSVGEMAPASVTGSLPGYATGPLGSTATLFCNVGSAAGLAANVTGMPLPIPVSAICSVANPLAQSGDAVLEGDFQGSVDAVIGGIPVVGTSVTRAVDTSSVAEQVEDLVGDRLGSLAETSLSPGN</sequence>
<evidence type="ECO:0000256" key="1">
    <source>
        <dbReference type="SAM" id="SignalP"/>
    </source>
</evidence>
<dbReference type="RefSeq" id="WP_182632904.1">
    <property type="nucleotide sequence ID" value="NZ_JAALDM010000211.1"/>
</dbReference>
<proteinExistence type="predicted"/>
<accession>A0ABV5JV36</accession>
<reference evidence="2 3" key="1">
    <citation type="submission" date="2024-09" db="EMBL/GenBank/DDBJ databases">
        <authorList>
            <person name="Sun Q."/>
            <person name="Mori K."/>
        </authorList>
    </citation>
    <scope>NUCLEOTIDE SEQUENCE [LARGE SCALE GENOMIC DNA]</scope>
    <source>
        <strain evidence="2 3">CCM 7659</strain>
    </source>
</reference>
<gene>
    <name evidence="2" type="ORF">ACFFVD_17470</name>
</gene>
<dbReference type="Proteomes" id="UP001589700">
    <property type="component" value="Unassembled WGS sequence"/>
</dbReference>
<feature type="signal peptide" evidence="1">
    <location>
        <begin position="1"/>
        <end position="25"/>
    </location>
</feature>
<keyword evidence="1" id="KW-0732">Signal</keyword>
<organism evidence="2 3">
    <name type="scientific">Dietzia aerolata</name>
    <dbReference type="NCBI Taxonomy" id="595984"/>
    <lineage>
        <taxon>Bacteria</taxon>
        <taxon>Bacillati</taxon>
        <taxon>Actinomycetota</taxon>
        <taxon>Actinomycetes</taxon>
        <taxon>Mycobacteriales</taxon>
        <taxon>Dietziaceae</taxon>
        <taxon>Dietzia</taxon>
    </lineage>
</organism>
<evidence type="ECO:0000313" key="3">
    <source>
        <dbReference type="Proteomes" id="UP001589700"/>
    </source>
</evidence>
<comment type="caution">
    <text evidence="2">The sequence shown here is derived from an EMBL/GenBank/DDBJ whole genome shotgun (WGS) entry which is preliminary data.</text>
</comment>
<evidence type="ECO:0008006" key="4">
    <source>
        <dbReference type="Google" id="ProtNLM"/>
    </source>
</evidence>
<name>A0ABV5JV36_9ACTN</name>
<dbReference type="EMBL" id="JBHMDY010000033">
    <property type="protein sequence ID" value="MFB9261568.1"/>
    <property type="molecule type" value="Genomic_DNA"/>
</dbReference>
<feature type="chain" id="PRO_5045612059" description="Secreted protein" evidence="1">
    <location>
        <begin position="26"/>
        <end position="183"/>
    </location>
</feature>
<evidence type="ECO:0000313" key="2">
    <source>
        <dbReference type="EMBL" id="MFB9261568.1"/>
    </source>
</evidence>
<protein>
    <recommendedName>
        <fullName evidence="4">Secreted protein</fullName>
    </recommendedName>
</protein>
<keyword evidence="3" id="KW-1185">Reference proteome</keyword>